<dbReference type="Proteomes" id="UP000250043">
    <property type="component" value="Unassembled WGS sequence"/>
</dbReference>
<keyword evidence="3" id="KW-1185">Reference proteome</keyword>
<evidence type="ECO:0000313" key="3">
    <source>
        <dbReference type="Proteomes" id="UP000250043"/>
    </source>
</evidence>
<accession>A0A8E2AMN4</accession>
<proteinExistence type="predicted"/>
<reference evidence="2 3" key="1">
    <citation type="submission" date="2016-07" db="EMBL/GenBank/DDBJ databases">
        <title>Draft genome of the white-rot fungus Obba rivulosa 3A-2.</title>
        <authorList>
            <consortium name="DOE Joint Genome Institute"/>
            <person name="Miettinen O."/>
            <person name="Riley R."/>
            <person name="Acob R."/>
            <person name="Barry K."/>
            <person name="Cullen D."/>
            <person name="De Vries R."/>
            <person name="Hainaut M."/>
            <person name="Hatakka A."/>
            <person name="Henrissat B."/>
            <person name="Hilden K."/>
            <person name="Kuo R."/>
            <person name="Labutti K."/>
            <person name="Lipzen A."/>
            <person name="Makela M.R."/>
            <person name="Sandor L."/>
            <person name="Spatafora J.W."/>
            <person name="Grigoriev I.V."/>
            <person name="Hibbett D.S."/>
        </authorList>
    </citation>
    <scope>NUCLEOTIDE SEQUENCE [LARGE SCALE GENOMIC DNA]</scope>
    <source>
        <strain evidence="2 3">3A-2</strain>
    </source>
</reference>
<gene>
    <name evidence="2" type="ORF">OBBRIDRAFT_388807</name>
</gene>
<sequence>MGPKDVAPGPQAAEADEKGIVVRLSHTSIESGAQKSEENGCNQDENEEKRGNTTSSSLSEVREEC</sequence>
<feature type="region of interest" description="Disordered" evidence="1">
    <location>
        <begin position="1"/>
        <end position="65"/>
    </location>
</feature>
<organism evidence="2 3">
    <name type="scientific">Obba rivulosa</name>
    <dbReference type="NCBI Taxonomy" id="1052685"/>
    <lineage>
        <taxon>Eukaryota</taxon>
        <taxon>Fungi</taxon>
        <taxon>Dikarya</taxon>
        <taxon>Basidiomycota</taxon>
        <taxon>Agaricomycotina</taxon>
        <taxon>Agaricomycetes</taxon>
        <taxon>Polyporales</taxon>
        <taxon>Gelatoporiaceae</taxon>
        <taxon>Obba</taxon>
    </lineage>
</organism>
<feature type="compositionally biased region" description="Polar residues" evidence="1">
    <location>
        <begin position="25"/>
        <end position="43"/>
    </location>
</feature>
<evidence type="ECO:0000256" key="1">
    <source>
        <dbReference type="SAM" id="MobiDB-lite"/>
    </source>
</evidence>
<dbReference type="AlphaFoldDB" id="A0A8E2AMN4"/>
<dbReference type="EMBL" id="KV722651">
    <property type="protein sequence ID" value="OCH84629.1"/>
    <property type="molecule type" value="Genomic_DNA"/>
</dbReference>
<evidence type="ECO:0000313" key="2">
    <source>
        <dbReference type="EMBL" id="OCH84629.1"/>
    </source>
</evidence>
<protein>
    <submittedName>
        <fullName evidence="2">Uncharacterized protein</fullName>
    </submittedName>
</protein>
<name>A0A8E2AMN4_9APHY</name>